<keyword evidence="3" id="KW-1185">Reference proteome</keyword>
<evidence type="ECO:0000313" key="3">
    <source>
        <dbReference type="Proteomes" id="UP001055439"/>
    </source>
</evidence>
<dbReference type="Proteomes" id="UP001055439">
    <property type="component" value="Chromosome 6"/>
</dbReference>
<feature type="non-terminal residue" evidence="2">
    <location>
        <position position="1"/>
    </location>
</feature>
<protein>
    <recommendedName>
        <fullName evidence="4">Cystatin domain-containing protein</fullName>
    </recommendedName>
</protein>
<keyword evidence="1" id="KW-0732">Signal</keyword>
<dbReference type="InterPro" id="IPR046350">
    <property type="entry name" value="Cystatin_sf"/>
</dbReference>
<evidence type="ECO:0000256" key="1">
    <source>
        <dbReference type="SAM" id="SignalP"/>
    </source>
</evidence>
<feature type="signal peptide" evidence="1">
    <location>
        <begin position="1"/>
        <end position="29"/>
    </location>
</feature>
<reference evidence="2" key="1">
    <citation type="submission" date="2022-05" db="EMBL/GenBank/DDBJ databases">
        <title>The Musa troglodytarum L. genome provides insights into the mechanism of non-climacteric behaviour and enrichment of carotenoids.</title>
        <authorList>
            <person name="Wang J."/>
        </authorList>
    </citation>
    <scope>NUCLEOTIDE SEQUENCE</scope>
    <source>
        <tissue evidence="2">Leaf</tissue>
    </source>
</reference>
<dbReference type="AlphaFoldDB" id="A0A9E7GKD9"/>
<evidence type="ECO:0008006" key="4">
    <source>
        <dbReference type="Google" id="ProtNLM"/>
    </source>
</evidence>
<dbReference type="EMBL" id="CP097508">
    <property type="protein sequence ID" value="URE13782.1"/>
    <property type="molecule type" value="Genomic_DNA"/>
</dbReference>
<dbReference type="OrthoDB" id="10303916at2759"/>
<proteinExistence type="predicted"/>
<gene>
    <name evidence="2" type="ORF">MUK42_22384</name>
</gene>
<accession>A0A9E7GKD9</accession>
<feature type="chain" id="PRO_5038856488" description="Cystatin domain-containing protein" evidence="1">
    <location>
        <begin position="30"/>
        <end position="125"/>
    </location>
</feature>
<name>A0A9E7GKD9_9LILI</name>
<organism evidence="2 3">
    <name type="scientific">Musa troglodytarum</name>
    <name type="common">fe'i banana</name>
    <dbReference type="NCBI Taxonomy" id="320322"/>
    <lineage>
        <taxon>Eukaryota</taxon>
        <taxon>Viridiplantae</taxon>
        <taxon>Streptophyta</taxon>
        <taxon>Embryophyta</taxon>
        <taxon>Tracheophyta</taxon>
        <taxon>Spermatophyta</taxon>
        <taxon>Magnoliopsida</taxon>
        <taxon>Liliopsida</taxon>
        <taxon>Zingiberales</taxon>
        <taxon>Musaceae</taxon>
        <taxon>Musa</taxon>
    </lineage>
</organism>
<sequence>DIPSSLPCCPLLLLLLLLLLFFFTSQAAAHRKLLQLEWEPIRDLSDPSIVKVIHFAVSEQSRTHWGLAYTLISAERGEQLSGPEGAYYLIKLKVKPQDEDVGIFQASVYESKTQNYFQLIFFMRL</sequence>
<dbReference type="Gene3D" id="3.10.450.10">
    <property type="match status" value="1"/>
</dbReference>
<dbReference type="SUPFAM" id="SSF54403">
    <property type="entry name" value="Cystatin/monellin"/>
    <property type="match status" value="1"/>
</dbReference>
<evidence type="ECO:0000313" key="2">
    <source>
        <dbReference type="EMBL" id="URE13782.1"/>
    </source>
</evidence>